<evidence type="ECO:0000259" key="3">
    <source>
        <dbReference type="PROSITE" id="PS50404"/>
    </source>
</evidence>
<evidence type="ECO:0000313" key="5">
    <source>
        <dbReference type="EMBL" id="CAH2237381.1"/>
    </source>
</evidence>
<dbReference type="EMBL" id="CAKXAJ010025264">
    <property type="protein sequence ID" value="CAH2237381.1"/>
    <property type="molecule type" value="Genomic_DNA"/>
</dbReference>
<dbReference type="SUPFAM" id="SSF52833">
    <property type="entry name" value="Thioredoxin-like"/>
    <property type="match status" value="1"/>
</dbReference>
<dbReference type="InterPro" id="IPR004046">
    <property type="entry name" value="GST_C"/>
</dbReference>
<dbReference type="CDD" id="cd03177">
    <property type="entry name" value="GST_C_Delta_Epsilon"/>
    <property type="match status" value="1"/>
</dbReference>
<name>A0A8S4RML9_9NEOP</name>
<dbReference type="AlphaFoldDB" id="A0A8S4RML9"/>
<comment type="similarity">
    <text evidence="2">Belongs to the GST superfamily.</text>
</comment>
<dbReference type="InterPro" id="IPR036249">
    <property type="entry name" value="Thioredoxin-like_sf"/>
</dbReference>
<dbReference type="InterPro" id="IPR040079">
    <property type="entry name" value="Glutathione_S-Trfase"/>
</dbReference>
<gene>
    <name evidence="5" type="primary">jg10509</name>
    <name evidence="5" type="ORF">PAEG_LOCUS14670</name>
</gene>
<protein>
    <submittedName>
        <fullName evidence="5">Jg10509 protein</fullName>
    </submittedName>
</protein>
<sequence length="228" mass="25661">MAKQGWPRLILYKNPASPPSCAVMILGDILGLTFDYKEPELRKREHKSAEFKKINPMGTIPVLQDDDFIVSESHAIMKYLLNKYGGALQEKLYPSEPRQQAKVDQCLFFEAGVLFPRLKAVALPSFFHGLAGPTSQHLEDIEEAYSVVEAYLNGDRYIAGDRITIADLSLGTTISAAEAILELDKKKYPLSVAWLSRLQEEDCFKEINNPGAALFTKLLHMSWQKNKN</sequence>
<accession>A0A8S4RML9</accession>
<feature type="domain" description="GST C-terminal" evidence="4">
    <location>
        <begin position="96"/>
        <end position="228"/>
    </location>
</feature>
<dbReference type="PANTHER" id="PTHR43969">
    <property type="entry name" value="GLUTATHIONE S TRANSFERASE D10, ISOFORM A-RELATED"/>
    <property type="match status" value="1"/>
</dbReference>
<evidence type="ECO:0000313" key="6">
    <source>
        <dbReference type="Proteomes" id="UP000838756"/>
    </source>
</evidence>
<feature type="domain" description="GST N-terminal" evidence="3">
    <location>
        <begin position="7"/>
        <end position="88"/>
    </location>
</feature>
<dbReference type="SUPFAM" id="SSF47616">
    <property type="entry name" value="GST C-terminal domain-like"/>
    <property type="match status" value="1"/>
</dbReference>
<organism evidence="5 6">
    <name type="scientific">Pararge aegeria aegeria</name>
    <dbReference type="NCBI Taxonomy" id="348720"/>
    <lineage>
        <taxon>Eukaryota</taxon>
        <taxon>Metazoa</taxon>
        <taxon>Ecdysozoa</taxon>
        <taxon>Arthropoda</taxon>
        <taxon>Hexapoda</taxon>
        <taxon>Insecta</taxon>
        <taxon>Pterygota</taxon>
        <taxon>Neoptera</taxon>
        <taxon>Endopterygota</taxon>
        <taxon>Lepidoptera</taxon>
        <taxon>Glossata</taxon>
        <taxon>Ditrysia</taxon>
        <taxon>Papilionoidea</taxon>
        <taxon>Nymphalidae</taxon>
        <taxon>Satyrinae</taxon>
        <taxon>Satyrini</taxon>
        <taxon>Parargina</taxon>
        <taxon>Pararge</taxon>
    </lineage>
</organism>
<dbReference type="Gene3D" id="3.40.30.10">
    <property type="entry name" value="Glutaredoxin"/>
    <property type="match status" value="1"/>
</dbReference>
<reference evidence="5" key="1">
    <citation type="submission" date="2022-03" db="EMBL/GenBank/DDBJ databases">
        <authorList>
            <person name="Lindestad O."/>
        </authorList>
    </citation>
    <scope>NUCLEOTIDE SEQUENCE</scope>
</reference>
<comment type="caution">
    <text evidence="5">The sequence shown here is derived from an EMBL/GenBank/DDBJ whole genome shotgun (WGS) entry which is preliminary data.</text>
</comment>
<dbReference type="InterPro" id="IPR036282">
    <property type="entry name" value="Glutathione-S-Trfase_C_sf"/>
</dbReference>
<dbReference type="FunFam" id="1.20.1050.10:FF:000007">
    <property type="entry name" value="Glutathione S-transferase 1-1"/>
    <property type="match status" value="1"/>
</dbReference>
<evidence type="ECO:0000256" key="1">
    <source>
        <dbReference type="ARBA" id="ARBA00011738"/>
    </source>
</evidence>
<comment type="subunit">
    <text evidence="1">Homodimer.</text>
</comment>
<dbReference type="GO" id="GO:0006749">
    <property type="term" value="P:glutathione metabolic process"/>
    <property type="evidence" value="ECO:0007669"/>
    <property type="project" value="TreeGrafter"/>
</dbReference>
<dbReference type="SFLD" id="SFLDG00358">
    <property type="entry name" value="Main_(cytGST)"/>
    <property type="match status" value="1"/>
</dbReference>
<dbReference type="InterPro" id="IPR010987">
    <property type="entry name" value="Glutathione-S-Trfase_C-like"/>
</dbReference>
<keyword evidence="6" id="KW-1185">Reference proteome</keyword>
<evidence type="ECO:0000256" key="2">
    <source>
        <dbReference type="RuleBase" id="RU003494"/>
    </source>
</evidence>
<dbReference type="OrthoDB" id="422574at2759"/>
<dbReference type="InterPro" id="IPR004045">
    <property type="entry name" value="Glutathione_S-Trfase_N"/>
</dbReference>
<proteinExistence type="inferred from homology"/>
<dbReference type="SFLD" id="SFLDS00019">
    <property type="entry name" value="Glutathione_Transferase_(cytos"/>
    <property type="match status" value="1"/>
</dbReference>
<dbReference type="PROSITE" id="PS50405">
    <property type="entry name" value="GST_CTER"/>
    <property type="match status" value="1"/>
</dbReference>
<dbReference type="Pfam" id="PF02798">
    <property type="entry name" value="GST_N"/>
    <property type="match status" value="1"/>
</dbReference>
<dbReference type="SFLD" id="SFLDG01153">
    <property type="entry name" value="Main.4:_Theta-like"/>
    <property type="match status" value="1"/>
</dbReference>
<dbReference type="PROSITE" id="PS50404">
    <property type="entry name" value="GST_NTER"/>
    <property type="match status" value="1"/>
</dbReference>
<dbReference type="PANTHER" id="PTHR43969:SF9">
    <property type="entry name" value="GLUTATHIONE S TRANSFERASE D10, ISOFORM A-RELATED"/>
    <property type="match status" value="1"/>
</dbReference>
<dbReference type="Gene3D" id="1.20.1050.10">
    <property type="match status" value="1"/>
</dbReference>
<dbReference type="GO" id="GO:0004364">
    <property type="term" value="F:glutathione transferase activity"/>
    <property type="evidence" value="ECO:0007669"/>
    <property type="project" value="TreeGrafter"/>
</dbReference>
<dbReference type="Proteomes" id="UP000838756">
    <property type="component" value="Unassembled WGS sequence"/>
</dbReference>
<dbReference type="Pfam" id="PF00043">
    <property type="entry name" value="GST_C"/>
    <property type="match status" value="1"/>
</dbReference>
<evidence type="ECO:0000259" key="4">
    <source>
        <dbReference type="PROSITE" id="PS50405"/>
    </source>
</evidence>